<dbReference type="EMBL" id="JADQDM010000001">
    <property type="protein sequence ID" value="MBF9219610.1"/>
    <property type="molecule type" value="Genomic_DNA"/>
</dbReference>
<dbReference type="RefSeq" id="WP_196291079.1">
    <property type="nucleotide sequence ID" value="NZ_JADQDM010000001.1"/>
</dbReference>
<evidence type="ECO:0000256" key="3">
    <source>
        <dbReference type="ARBA" id="ARBA00023004"/>
    </source>
</evidence>
<evidence type="ECO:0000313" key="7">
    <source>
        <dbReference type="Proteomes" id="UP000618931"/>
    </source>
</evidence>
<dbReference type="InterPro" id="IPR038010">
    <property type="entry name" value="YhfW_C"/>
</dbReference>
<dbReference type="PRINTS" id="PR00420">
    <property type="entry name" value="RNGMNOXGNASE"/>
</dbReference>
<reference evidence="6 7" key="1">
    <citation type="submission" date="2020-11" db="EMBL/GenBank/DDBJ databases">
        <authorList>
            <person name="Kim M.K."/>
        </authorList>
    </citation>
    <scope>NUCLEOTIDE SEQUENCE [LARGE SCALE GENOMIC DNA]</scope>
    <source>
        <strain evidence="6 7">BT662</strain>
    </source>
</reference>
<dbReference type="Gene3D" id="3.50.50.60">
    <property type="entry name" value="FAD/NAD(P)-binding domain"/>
    <property type="match status" value="1"/>
</dbReference>
<gene>
    <name evidence="6" type="ORF">I2H31_00725</name>
</gene>
<dbReference type="SUPFAM" id="SSF51905">
    <property type="entry name" value="FAD/NAD(P)-binding domain"/>
    <property type="match status" value="1"/>
</dbReference>
<keyword evidence="4" id="KW-0411">Iron-sulfur</keyword>
<dbReference type="Pfam" id="PF00355">
    <property type="entry name" value="Rieske"/>
    <property type="match status" value="1"/>
</dbReference>
<keyword evidence="3" id="KW-0408">Iron</keyword>
<dbReference type="InterPro" id="IPR036922">
    <property type="entry name" value="Rieske_2Fe-2S_sf"/>
</dbReference>
<dbReference type="Proteomes" id="UP000618931">
    <property type="component" value="Unassembled WGS sequence"/>
</dbReference>
<feature type="domain" description="Rieske" evidence="5">
    <location>
        <begin position="441"/>
        <end position="525"/>
    </location>
</feature>
<dbReference type="CDD" id="cd03477">
    <property type="entry name" value="Rieske_YhfW_C"/>
    <property type="match status" value="1"/>
</dbReference>
<evidence type="ECO:0000313" key="6">
    <source>
        <dbReference type="EMBL" id="MBF9219610.1"/>
    </source>
</evidence>
<evidence type="ECO:0000256" key="1">
    <source>
        <dbReference type="ARBA" id="ARBA00022714"/>
    </source>
</evidence>
<protein>
    <submittedName>
        <fullName evidence="6">FAD-dependent oxidoreductase</fullName>
    </submittedName>
</protein>
<dbReference type="InterPro" id="IPR006076">
    <property type="entry name" value="FAD-dep_OxRdtase"/>
</dbReference>
<evidence type="ECO:0000256" key="2">
    <source>
        <dbReference type="ARBA" id="ARBA00022723"/>
    </source>
</evidence>
<name>A0ABS0HY30_9BACT</name>
<dbReference type="InterPro" id="IPR017941">
    <property type="entry name" value="Rieske_2Fe-2S"/>
</dbReference>
<keyword evidence="2" id="KW-0479">Metal-binding</keyword>
<dbReference type="PANTHER" id="PTHR13847:SF281">
    <property type="entry name" value="FAD DEPENDENT OXIDOREDUCTASE DOMAIN-CONTAINING PROTEIN"/>
    <property type="match status" value="1"/>
</dbReference>
<dbReference type="PROSITE" id="PS51296">
    <property type="entry name" value="RIESKE"/>
    <property type="match status" value="1"/>
</dbReference>
<evidence type="ECO:0000256" key="4">
    <source>
        <dbReference type="ARBA" id="ARBA00023014"/>
    </source>
</evidence>
<organism evidence="6 7">
    <name type="scientific">Hymenobacter ruricola</name>
    <dbReference type="NCBI Taxonomy" id="2791023"/>
    <lineage>
        <taxon>Bacteria</taxon>
        <taxon>Pseudomonadati</taxon>
        <taxon>Bacteroidota</taxon>
        <taxon>Cytophagia</taxon>
        <taxon>Cytophagales</taxon>
        <taxon>Hymenobacteraceae</taxon>
        <taxon>Hymenobacter</taxon>
    </lineage>
</organism>
<sequence length="525" mass="56380">MPTKLPNPARTSGATATSWFGTAPALPTFAPLADNAETDVVVVGGGIAGLTTAYLLSQEGVPVLLLEDGELASGETGRTTAHLSNALDDRYTTLENLFGPEGARLAAESHTTAIAAIEGIVQKEKIDCDFTRLDGFLFLPAGGKSQELADELAAAHRAGLTQVEHLQRAGTTGFEPGECLRFPNQGQFHILKYLNGLAQAITQKGGRIHTNTRVSEVHGGANARVVTADGVEVTARKGIVVATNSPFNDRVVMHTKQAAYRTYVVAARVPKGSISKALYWDTPDPYHYVRLQDVPAGPRGGQTDYDLLIVGGEDHKTGQDEHPEARLRCLEEWTRDRFPMVRDFEYRWSGQVMEPQDGLAYAGRNPLDADNVFIITGDSGHGMTHGTLGPMIVTDLLQGRPNPWAGLYDPGRITVKPESALEFVKENVNVAFEYTDLLTGGDVKTPEEIGVGEGAVLRRGLSKVAVYKDEQGVAHECSAICPHLGCVVHWNSLEKSWDCPCHGSRFTALGELLNGPAASGLAPAQ</sequence>
<dbReference type="SUPFAM" id="SSF50022">
    <property type="entry name" value="ISP domain"/>
    <property type="match status" value="1"/>
</dbReference>
<accession>A0ABS0HY30</accession>
<keyword evidence="1" id="KW-0001">2Fe-2S</keyword>
<dbReference type="PANTHER" id="PTHR13847">
    <property type="entry name" value="SARCOSINE DEHYDROGENASE-RELATED"/>
    <property type="match status" value="1"/>
</dbReference>
<dbReference type="Gene3D" id="3.30.9.10">
    <property type="entry name" value="D-Amino Acid Oxidase, subunit A, domain 2"/>
    <property type="match status" value="1"/>
</dbReference>
<dbReference type="Gene3D" id="2.102.10.10">
    <property type="entry name" value="Rieske [2Fe-2S] iron-sulphur domain"/>
    <property type="match status" value="1"/>
</dbReference>
<keyword evidence="7" id="KW-1185">Reference proteome</keyword>
<dbReference type="Pfam" id="PF01266">
    <property type="entry name" value="DAO"/>
    <property type="match status" value="1"/>
</dbReference>
<dbReference type="InterPro" id="IPR036188">
    <property type="entry name" value="FAD/NAD-bd_sf"/>
</dbReference>
<evidence type="ECO:0000259" key="5">
    <source>
        <dbReference type="PROSITE" id="PS51296"/>
    </source>
</evidence>
<comment type="caution">
    <text evidence="6">The sequence shown here is derived from an EMBL/GenBank/DDBJ whole genome shotgun (WGS) entry which is preliminary data.</text>
</comment>
<proteinExistence type="predicted"/>